<dbReference type="Pfam" id="PF22679">
    <property type="entry name" value="T1R_D3-like"/>
    <property type="match status" value="1"/>
</dbReference>
<dbReference type="AlphaFoldDB" id="A0A1I6WM76"/>
<gene>
    <name evidence="2" type="ORF">SAMN05444586_10973</name>
</gene>
<dbReference type="Proteomes" id="UP000182827">
    <property type="component" value="Unassembled WGS sequence"/>
</dbReference>
<sequence length="80" mass="9676">MLSKEHKIFLKEINRPIKIAMMQYNKKVNTNFNLDDQFYAYYRDIARNVKNKQIEILLVVNVFLTGFDSSIFSNQSYFEW</sequence>
<reference evidence="3" key="1">
    <citation type="submission" date="2016-10" db="EMBL/GenBank/DDBJ databases">
        <authorList>
            <person name="Varghese N."/>
            <person name="Submissions S."/>
        </authorList>
    </citation>
    <scope>NUCLEOTIDE SEQUENCE [LARGE SCALE GENOMIC DNA]</scope>
    <source>
        <strain evidence="3">ANC 5076</strain>
    </source>
</reference>
<evidence type="ECO:0000313" key="2">
    <source>
        <dbReference type="EMBL" id="SFT27122.1"/>
    </source>
</evidence>
<organism evidence="2 3">
    <name type="scientific">Acinetobacter bohemicus</name>
    <dbReference type="NCBI Taxonomy" id="1435036"/>
    <lineage>
        <taxon>Bacteria</taxon>
        <taxon>Pseudomonadati</taxon>
        <taxon>Pseudomonadota</taxon>
        <taxon>Gammaproteobacteria</taxon>
        <taxon>Moraxellales</taxon>
        <taxon>Moraxellaceae</taxon>
        <taxon>Acinetobacter</taxon>
    </lineage>
</organism>
<protein>
    <submittedName>
        <fullName evidence="2">Type I restriction enzyme, R subunit</fullName>
    </submittedName>
</protein>
<feature type="domain" description="Restriction endonuclease type I HsdR second RecA-like helicase" evidence="1">
    <location>
        <begin position="15"/>
        <end position="71"/>
    </location>
</feature>
<evidence type="ECO:0000259" key="1">
    <source>
        <dbReference type="Pfam" id="PF22679"/>
    </source>
</evidence>
<keyword evidence="3" id="KW-1185">Reference proteome</keyword>
<name>A0A1I6WM76_9GAMM</name>
<dbReference type="InterPro" id="IPR055180">
    <property type="entry name" value="HsdR_RecA-like_helicase_dom_2"/>
</dbReference>
<evidence type="ECO:0000313" key="3">
    <source>
        <dbReference type="Proteomes" id="UP000182827"/>
    </source>
</evidence>
<accession>A0A1I6WM76</accession>
<dbReference type="Gene3D" id="3.40.50.300">
    <property type="entry name" value="P-loop containing nucleotide triphosphate hydrolases"/>
    <property type="match status" value="1"/>
</dbReference>
<proteinExistence type="predicted"/>
<dbReference type="InterPro" id="IPR027417">
    <property type="entry name" value="P-loop_NTPase"/>
</dbReference>
<dbReference type="EMBL" id="FOZU01000097">
    <property type="protein sequence ID" value="SFT27122.1"/>
    <property type="molecule type" value="Genomic_DNA"/>
</dbReference>